<dbReference type="InterPro" id="IPR001509">
    <property type="entry name" value="Epimerase_deHydtase"/>
</dbReference>
<evidence type="ECO:0000256" key="1">
    <source>
        <dbReference type="ARBA" id="ARBA00005125"/>
    </source>
</evidence>
<dbReference type="InterPro" id="IPR036291">
    <property type="entry name" value="NAD(P)-bd_dom_sf"/>
</dbReference>
<proteinExistence type="inferred from homology"/>
<gene>
    <name evidence="4" type="ORF">U1T56_23060</name>
</gene>
<feature type="domain" description="NAD-dependent epimerase/dehydratase" evidence="3">
    <location>
        <begin position="5"/>
        <end position="278"/>
    </location>
</feature>
<comment type="caution">
    <text evidence="4">The sequence shown here is derived from an EMBL/GenBank/DDBJ whole genome shotgun (WGS) entry which is preliminary data.</text>
</comment>
<comment type="pathway">
    <text evidence="1">Bacterial outer membrane biogenesis; LPS O-antigen biosynthesis.</text>
</comment>
<organism evidence="4 5">
    <name type="scientific">Benzoatithermus flavus</name>
    <dbReference type="NCBI Taxonomy" id="3108223"/>
    <lineage>
        <taxon>Bacteria</taxon>
        <taxon>Pseudomonadati</taxon>
        <taxon>Pseudomonadota</taxon>
        <taxon>Alphaproteobacteria</taxon>
        <taxon>Geminicoccales</taxon>
        <taxon>Geminicoccaceae</taxon>
        <taxon>Benzoatithermus</taxon>
    </lineage>
</organism>
<keyword evidence="5" id="KW-1185">Reference proteome</keyword>
<dbReference type="Gene3D" id="3.40.50.720">
    <property type="entry name" value="NAD(P)-binding Rossmann-like Domain"/>
    <property type="match status" value="1"/>
</dbReference>
<dbReference type="RefSeq" id="WP_418161891.1">
    <property type="nucleotide sequence ID" value="NZ_JBBLZC010000042.1"/>
</dbReference>
<name>A0ABU8XXV5_9PROT</name>
<accession>A0ABU8XXV5</accession>
<dbReference type="CDD" id="cd05258">
    <property type="entry name" value="CDP_TE_SDR_e"/>
    <property type="match status" value="1"/>
</dbReference>
<protein>
    <submittedName>
        <fullName evidence="4">NAD-dependent epimerase/dehydratase family protein</fullName>
    </submittedName>
</protein>
<evidence type="ECO:0000259" key="3">
    <source>
        <dbReference type="Pfam" id="PF01370"/>
    </source>
</evidence>
<evidence type="ECO:0000256" key="2">
    <source>
        <dbReference type="ARBA" id="ARBA00007637"/>
    </source>
</evidence>
<reference evidence="4 5" key="1">
    <citation type="submission" date="2024-01" db="EMBL/GenBank/DDBJ databases">
        <title>Multi-omics insights into the function and evolution of sodium benzoate biodegradation pathways in Benzoatithermus flavus gen. nov., sp. nov. from hot spring.</title>
        <authorList>
            <person name="Hu C.-J."/>
            <person name="Li W.-J."/>
        </authorList>
    </citation>
    <scope>NUCLEOTIDE SEQUENCE [LARGE SCALE GENOMIC DNA]</scope>
    <source>
        <strain evidence="4 5">SYSU G07066</strain>
    </source>
</reference>
<evidence type="ECO:0000313" key="4">
    <source>
        <dbReference type="EMBL" id="MEK0086047.1"/>
    </source>
</evidence>
<evidence type="ECO:0000313" key="5">
    <source>
        <dbReference type="Proteomes" id="UP001375743"/>
    </source>
</evidence>
<dbReference type="PANTHER" id="PTHR43000">
    <property type="entry name" value="DTDP-D-GLUCOSE 4,6-DEHYDRATASE-RELATED"/>
    <property type="match status" value="1"/>
</dbReference>
<dbReference type="Proteomes" id="UP001375743">
    <property type="component" value="Unassembled WGS sequence"/>
</dbReference>
<comment type="similarity">
    <text evidence="2">Belongs to the NAD(P)-dependent epimerase/dehydratase family.</text>
</comment>
<sequence length="362" mass="40362">MSVAIVTGASGLVGAETVRHLTGRGLEVVGIDNDMRARFFGPAASTRACRERLIRELPSYRHVDADIRDLESMRRLFEAYGRAIRLVVHAAAQPSHDWAARDPCTDFGVNAQGTLNLLELTRRFCPEAVFIFTSTNKVYGDRPNGLPLVELEKRFELAPEHPWHAHGIDETMSIDQSLHSLFGASKVAADMLVQEYGRYFGMRTACFRGGCLTGPGHAGAELHGFLAYLVKCAVTGVPYTVHGYRGKQVRDNIHSADLVEAFWQFFERPRAGAVYNIGGGREASCSVLEAIELAETVAGRPMNWSLSERNRIGDHVWWISDTRRFERDYPAWRRRYGLKRIVEEIGARVREEAGRAAGTEAA</sequence>
<dbReference type="EMBL" id="JBBLZC010000042">
    <property type="protein sequence ID" value="MEK0086047.1"/>
    <property type="molecule type" value="Genomic_DNA"/>
</dbReference>
<dbReference type="SUPFAM" id="SSF51735">
    <property type="entry name" value="NAD(P)-binding Rossmann-fold domains"/>
    <property type="match status" value="1"/>
</dbReference>
<dbReference type="Pfam" id="PF01370">
    <property type="entry name" value="Epimerase"/>
    <property type="match status" value="1"/>
</dbReference>